<dbReference type="PROSITE" id="PS51849">
    <property type="entry name" value="RSGI_N"/>
    <property type="match status" value="1"/>
</dbReference>
<accession>R4KIC5</accession>
<dbReference type="STRING" id="86416.Clopa_4681"/>
<dbReference type="Pfam" id="PF23750">
    <property type="entry name" value="RsgI_M"/>
    <property type="match status" value="1"/>
</dbReference>
<evidence type="ECO:0000256" key="1">
    <source>
        <dbReference type="ARBA" id="ARBA00004162"/>
    </source>
</evidence>
<evidence type="ECO:0000313" key="9">
    <source>
        <dbReference type="Proteomes" id="UP000013523"/>
    </source>
</evidence>
<evidence type="ECO:0000256" key="4">
    <source>
        <dbReference type="ARBA" id="ARBA00022989"/>
    </source>
</evidence>
<keyword evidence="4 6" id="KW-1133">Transmembrane helix</keyword>
<dbReference type="eggNOG" id="ENOG5030I5Z">
    <property type="taxonomic scope" value="Bacteria"/>
</dbReference>
<name>R4KIC5_CLOPA</name>
<gene>
    <name evidence="8" type="ORF">Clopa_4681</name>
</gene>
<evidence type="ECO:0000313" key="8">
    <source>
        <dbReference type="EMBL" id="AGK99370.1"/>
    </source>
</evidence>
<sequence length="233" mass="26712">MNAIILELLKDKLIVLTKEGKFIRIDKISDAVEIGQEIIIDEQKKCKNHILKWVISIAAVVTLVVFIFGDYIAYYKPQGYINISINPNANTNTNIVIDYNVCGYCIKMKALNNNGNIIAKKINGFEYKPTNIVIDNIINIAEQEKFISNQEENVILITMIEFHKKIDYLGLNNSVGNCVKENKINTRTIFLTGNKDEYEKAKQYNISMDKFLLINQIIESNSIYKFTLQYGLI</sequence>
<keyword evidence="5 6" id="KW-0472">Membrane</keyword>
<dbReference type="KEGG" id="cpas:Clopa_4681"/>
<dbReference type="AlphaFoldDB" id="R4KIC5"/>
<dbReference type="GO" id="GO:0005886">
    <property type="term" value="C:plasma membrane"/>
    <property type="evidence" value="ECO:0007669"/>
    <property type="project" value="UniProtKB-SubCell"/>
</dbReference>
<dbReference type="RefSeq" id="WP_015617639.1">
    <property type="nucleotide sequence ID" value="NC_021182.1"/>
</dbReference>
<reference evidence="8 9" key="1">
    <citation type="submission" date="2012-01" db="EMBL/GenBank/DDBJ databases">
        <title>Complete sequence of chromosome of Clostridium pasteurianum BC1.</title>
        <authorList>
            <consortium name="US DOE Joint Genome Institute"/>
            <person name="Lucas S."/>
            <person name="Han J."/>
            <person name="Lapidus A."/>
            <person name="Cheng J.-F."/>
            <person name="Goodwin L."/>
            <person name="Pitluck S."/>
            <person name="Peters L."/>
            <person name="Mikhailova N."/>
            <person name="Teshima H."/>
            <person name="Detter J.C."/>
            <person name="Han C."/>
            <person name="Tapia R."/>
            <person name="Land M."/>
            <person name="Hauser L."/>
            <person name="Kyrpides N."/>
            <person name="Ivanova N."/>
            <person name="Pagani I."/>
            <person name="Dunn J."/>
            <person name="Taghavi S."/>
            <person name="Francis A."/>
            <person name="van der Lelie D."/>
            <person name="Woyke T."/>
        </authorList>
    </citation>
    <scope>NUCLEOTIDE SEQUENCE [LARGE SCALE GENOMIC DNA]</scope>
    <source>
        <strain evidence="8 9">BC1</strain>
    </source>
</reference>
<organism evidence="8 9">
    <name type="scientific">Clostridium pasteurianum BC1</name>
    <dbReference type="NCBI Taxonomy" id="86416"/>
    <lineage>
        <taxon>Bacteria</taxon>
        <taxon>Bacillati</taxon>
        <taxon>Bacillota</taxon>
        <taxon>Clostridia</taxon>
        <taxon>Eubacteriales</taxon>
        <taxon>Clostridiaceae</taxon>
        <taxon>Clostridium</taxon>
    </lineage>
</organism>
<comment type="subcellular location">
    <subcellularLocation>
        <location evidence="1">Cell membrane</location>
        <topology evidence="1">Single-pass membrane protein</topology>
    </subcellularLocation>
</comment>
<keyword evidence="9" id="KW-1185">Reference proteome</keyword>
<evidence type="ECO:0000256" key="6">
    <source>
        <dbReference type="SAM" id="Phobius"/>
    </source>
</evidence>
<evidence type="ECO:0000256" key="2">
    <source>
        <dbReference type="ARBA" id="ARBA00022475"/>
    </source>
</evidence>
<protein>
    <recommendedName>
        <fullName evidence="7">RsgI N-terminal anti-sigma domain-containing protein</fullName>
    </recommendedName>
</protein>
<dbReference type="Proteomes" id="UP000013523">
    <property type="component" value="Chromosome"/>
</dbReference>
<evidence type="ECO:0000259" key="7">
    <source>
        <dbReference type="PROSITE" id="PS51849"/>
    </source>
</evidence>
<feature type="domain" description="RsgI N-terminal anti-sigma" evidence="7">
    <location>
        <begin position="1"/>
        <end position="49"/>
    </location>
</feature>
<evidence type="ECO:0000256" key="3">
    <source>
        <dbReference type="ARBA" id="ARBA00022692"/>
    </source>
</evidence>
<dbReference type="OrthoDB" id="1906607at2"/>
<keyword evidence="3 6" id="KW-0812">Transmembrane</keyword>
<dbReference type="EMBL" id="CP003261">
    <property type="protein sequence ID" value="AGK99370.1"/>
    <property type="molecule type" value="Genomic_DNA"/>
</dbReference>
<dbReference type="InterPro" id="IPR024449">
    <property type="entry name" value="Anti-sigma_RsgI_N"/>
</dbReference>
<dbReference type="Pfam" id="PF12791">
    <property type="entry name" value="RsgI_N"/>
    <property type="match status" value="1"/>
</dbReference>
<dbReference type="InterPro" id="IPR055431">
    <property type="entry name" value="RsgI_M"/>
</dbReference>
<keyword evidence="2" id="KW-1003">Cell membrane</keyword>
<dbReference type="PATRIC" id="fig|86416.3.peg.4672"/>
<proteinExistence type="predicted"/>
<feature type="transmembrane region" description="Helical" evidence="6">
    <location>
        <begin position="53"/>
        <end position="74"/>
    </location>
</feature>
<evidence type="ECO:0000256" key="5">
    <source>
        <dbReference type="ARBA" id="ARBA00023136"/>
    </source>
</evidence>
<dbReference type="HOGENOM" id="CLU_1188299_0_0_9"/>